<evidence type="ECO:0000313" key="2">
    <source>
        <dbReference type="Proteomes" id="UP000799777"/>
    </source>
</evidence>
<evidence type="ECO:0000313" key="1">
    <source>
        <dbReference type="EMBL" id="KAF2023223.1"/>
    </source>
</evidence>
<dbReference type="Proteomes" id="UP000799777">
    <property type="component" value="Unassembled WGS sequence"/>
</dbReference>
<reference evidence="1" key="1">
    <citation type="journal article" date="2020" name="Stud. Mycol.">
        <title>101 Dothideomycetes genomes: a test case for predicting lifestyles and emergence of pathogens.</title>
        <authorList>
            <person name="Haridas S."/>
            <person name="Albert R."/>
            <person name="Binder M."/>
            <person name="Bloem J."/>
            <person name="Labutti K."/>
            <person name="Salamov A."/>
            <person name="Andreopoulos B."/>
            <person name="Baker S."/>
            <person name="Barry K."/>
            <person name="Bills G."/>
            <person name="Bluhm B."/>
            <person name="Cannon C."/>
            <person name="Castanera R."/>
            <person name="Culley D."/>
            <person name="Daum C."/>
            <person name="Ezra D."/>
            <person name="Gonzalez J."/>
            <person name="Henrissat B."/>
            <person name="Kuo A."/>
            <person name="Liang C."/>
            <person name="Lipzen A."/>
            <person name="Lutzoni F."/>
            <person name="Magnuson J."/>
            <person name="Mondo S."/>
            <person name="Nolan M."/>
            <person name="Ohm R."/>
            <person name="Pangilinan J."/>
            <person name="Park H.-J."/>
            <person name="Ramirez L."/>
            <person name="Alfaro M."/>
            <person name="Sun H."/>
            <person name="Tritt A."/>
            <person name="Yoshinaga Y."/>
            <person name="Zwiers L.-H."/>
            <person name="Turgeon B."/>
            <person name="Goodwin S."/>
            <person name="Spatafora J."/>
            <person name="Crous P."/>
            <person name="Grigoriev I."/>
        </authorList>
    </citation>
    <scope>NUCLEOTIDE SEQUENCE</scope>
    <source>
        <strain evidence="1">CBS 110217</strain>
    </source>
</reference>
<comment type="caution">
    <text evidence="1">The sequence shown here is derived from an EMBL/GenBank/DDBJ whole genome shotgun (WGS) entry which is preliminary data.</text>
</comment>
<keyword evidence="2" id="KW-1185">Reference proteome</keyword>
<sequence length="151" mass="16685">MLLPINLHNAIQQHDDKADVSITFPPSGDCILRLAILPNKVQHLAMKLFGLNVEMDGPLRYVLSDKGRKSIPQPALLEQGMETHVVSEMFGFQIQQGIESSSIRRKETRQGLLTLTACGEIELSNNSAECANLYITTGTDVGITVYSQLFE</sequence>
<name>A0A9P4LFJ3_9PLEO</name>
<dbReference type="AlphaFoldDB" id="A0A9P4LFJ3"/>
<protein>
    <submittedName>
        <fullName evidence="1">Uncharacterized protein</fullName>
    </submittedName>
</protein>
<proteinExistence type="predicted"/>
<dbReference type="EMBL" id="ML978367">
    <property type="protein sequence ID" value="KAF2023223.1"/>
    <property type="molecule type" value="Genomic_DNA"/>
</dbReference>
<gene>
    <name evidence="1" type="ORF">EK21DRAFT_81410</name>
</gene>
<accession>A0A9P4LFJ3</accession>
<dbReference type="OrthoDB" id="3789926at2759"/>
<organism evidence="1 2">
    <name type="scientific">Setomelanomma holmii</name>
    <dbReference type="NCBI Taxonomy" id="210430"/>
    <lineage>
        <taxon>Eukaryota</taxon>
        <taxon>Fungi</taxon>
        <taxon>Dikarya</taxon>
        <taxon>Ascomycota</taxon>
        <taxon>Pezizomycotina</taxon>
        <taxon>Dothideomycetes</taxon>
        <taxon>Pleosporomycetidae</taxon>
        <taxon>Pleosporales</taxon>
        <taxon>Pleosporineae</taxon>
        <taxon>Phaeosphaeriaceae</taxon>
        <taxon>Setomelanomma</taxon>
    </lineage>
</organism>